<evidence type="ECO:0000256" key="1">
    <source>
        <dbReference type="ARBA" id="ARBA00022603"/>
    </source>
</evidence>
<dbReference type="AlphaFoldDB" id="A0A6P4A473"/>
<dbReference type="FunCoup" id="A0A6P4A473">
    <property type="interactions" value="4"/>
</dbReference>
<proteinExistence type="predicted"/>
<evidence type="ECO:0000256" key="3">
    <source>
        <dbReference type="ARBA" id="ARBA00022723"/>
    </source>
</evidence>
<dbReference type="InterPro" id="IPR042086">
    <property type="entry name" value="MeTrfase_capping"/>
</dbReference>
<organism evidence="5 6">
    <name type="scientific">Ziziphus jujuba</name>
    <name type="common">Chinese jujube</name>
    <name type="synonym">Ziziphus sativa</name>
    <dbReference type="NCBI Taxonomy" id="326968"/>
    <lineage>
        <taxon>Eukaryota</taxon>
        <taxon>Viridiplantae</taxon>
        <taxon>Streptophyta</taxon>
        <taxon>Embryophyta</taxon>
        <taxon>Tracheophyta</taxon>
        <taxon>Spermatophyta</taxon>
        <taxon>Magnoliopsida</taxon>
        <taxon>eudicotyledons</taxon>
        <taxon>Gunneridae</taxon>
        <taxon>Pentapetalae</taxon>
        <taxon>rosids</taxon>
        <taxon>fabids</taxon>
        <taxon>Rosales</taxon>
        <taxon>Rhamnaceae</taxon>
        <taxon>Paliureae</taxon>
        <taxon>Ziziphus</taxon>
    </lineage>
</organism>
<reference evidence="5" key="1">
    <citation type="submission" date="2025-05" db="UniProtKB">
        <authorList>
            <consortium name="RefSeq"/>
        </authorList>
    </citation>
    <scope>NUCLEOTIDE SEQUENCE [LARGE SCALE GENOMIC DNA]</scope>
</reference>
<keyword evidence="5" id="KW-1185">Reference proteome</keyword>
<keyword evidence="3" id="KW-0479">Metal-binding</keyword>
<dbReference type="Proteomes" id="UP001652623">
    <property type="component" value="Chromosome 2"/>
</dbReference>
<sequence length="358" mass="40153">MADKHQQVIFPVIGGSGEYSYSRHSAFQRNAVEAAKELINKAIAEKLDFNSFSSSKTFRVADLGCSEGPNTFVAVQNIVDAVELKYQSQGLSYEQLPEFQIFFSDVNSNNFNKLFASLPPERRYFANGVPGSFHGRLFPSASLHFVHSSYSVQILSRVPKEVEDKNSPAWNKGRIHYCNASDEVFKAYEAQYFKDMESFLNARAKEIVHGGLMALIVPYCPNGTPHSEVFVNRAIELLGSSFMDLAKKGTISEEKVDSFNLPLFNASFQHIEGVVKQNGCFTIEMVENIPQVKPQPEVFASTMRSGMEGMTKGHFGDEFNLDELFDLLSKKFEESLISTFEQEKALALFVLLKRVANN</sequence>
<dbReference type="InterPro" id="IPR029063">
    <property type="entry name" value="SAM-dependent_MTases_sf"/>
</dbReference>
<keyword evidence="1" id="KW-0489">Methyltransferase</keyword>
<accession>A0A6P4A473</accession>
<dbReference type="PANTHER" id="PTHR31009">
    <property type="entry name" value="S-ADENOSYL-L-METHIONINE:CARBOXYL METHYLTRANSFERASE FAMILY PROTEIN"/>
    <property type="match status" value="1"/>
</dbReference>
<protein>
    <submittedName>
        <fullName evidence="6">Loganic acid O-methyltransferase-like</fullName>
    </submittedName>
</protein>
<dbReference type="Gene3D" id="3.40.50.150">
    <property type="entry name" value="Vaccinia Virus protein VP39"/>
    <property type="match status" value="1"/>
</dbReference>
<keyword evidence="4" id="KW-0460">Magnesium</keyword>
<dbReference type="GO" id="GO:0046872">
    <property type="term" value="F:metal ion binding"/>
    <property type="evidence" value="ECO:0007669"/>
    <property type="project" value="UniProtKB-KW"/>
</dbReference>
<dbReference type="RefSeq" id="XP_015882831.2">
    <property type="nucleotide sequence ID" value="XM_016027345.4"/>
</dbReference>
<evidence type="ECO:0000256" key="2">
    <source>
        <dbReference type="ARBA" id="ARBA00022679"/>
    </source>
</evidence>
<reference evidence="6" key="2">
    <citation type="submission" date="2025-08" db="UniProtKB">
        <authorList>
            <consortium name="RefSeq"/>
        </authorList>
    </citation>
    <scope>IDENTIFICATION</scope>
    <source>
        <tissue evidence="6">Seedling</tissue>
    </source>
</reference>
<dbReference type="GO" id="GO:0032259">
    <property type="term" value="P:methylation"/>
    <property type="evidence" value="ECO:0007669"/>
    <property type="project" value="UniProtKB-KW"/>
</dbReference>
<dbReference type="InParanoid" id="A0A6P4A473"/>
<dbReference type="Gene3D" id="1.10.1200.270">
    <property type="entry name" value="Methyltransferase, alpha-helical capping domain"/>
    <property type="match status" value="1"/>
</dbReference>
<dbReference type="Pfam" id="PF03492">
    <property type="entry name" value="Methyltransf_7"/>
    <property type="match status" value="1"/>
</dbReference>
<evidence type="ECO:0000313" key="6">
    <source>
        <dbReference type="RefSeq" id="XP_015882831.2"/>
    </source>
</evidence>
<dbReference type="SUPFAM" id="SSF53335">
    <property type="entry name" value="S-adenosyl-L-methionine-dependent methyltransferases"/>
    <property type="match status" value="1"/>
</dbReference>
<dbReference type="KEGG" id="zju:107418648"/>
<dbReference type="GO" id="GO:0008168">
    <property type="term" value="F:methyltransferase activity"/>
    <property type="evidence" value="ECO:0007669"/>
    <property type="project" value="UniProtKB-KW"/>
</dbReference>
<gene>
    <name evidence="6" type="primary">LOC107418648</name>
</gene>
<dbReference type="GeneID" id="107418648"/>
<dbReference type="InterPro" id="IPR005299">
    <property type="entry name" value="MeTrfase_7"/>
</dbReference>
<keyword evidence="2" id="KW-0808">Transferase</keyword>
<evidence type="ECO:0000256" key="4">
    <source>
        <dbReference type="ARBA" id="ARBA00022842"/>
    </source>
</evidence>
<name>A0A6P4A473_ZIZJJ</name>
<evidence type="ECO:0000313" key="5">
    <source>
        <dbReference type="Proteomes" id="UP001652623"/>
    </source>
</evidence>